<organism evidence="2 3">
    <name type="scientific">Aspergillus brasiliensis (strain CBS 101740 / IMI 381727 / IBT 21946)</name>
    <dbReference type="NCBI Taxonomy" id="767769"/>
    <lineage>
        <taxon>Eukaryota</taxon>
        <taxon>Fungi</taxon>
        <taxon>Dikarya</taxon>
        <taxon>Ascomycota</taxon>
        <taxon>Pezizomycotina</taxon>
        <taxon>Eurotiomycetes</taxon>
        <taxon>Eurotiomycetidae</taxon>
        <taxon>Eurotiales</taxon>
        <taxon>Aspergillaceae</taxon>
        <taxon>Aspergillus</taxon>
        <taxon>Aspergillus subgen. Circumdati</taxon>
    </lineage>
</organism>
<name>A0A1L9V305_ASPBC</name>
<dbReference type="GeneID" id="93574775"/>
<protein>
    <submittedName>
        <fullName evidence="2">Uncharacterized protein</fullName>
    </submittedName>
</protein>
<feature type="transmembrane region" description="Helical" evidence="1">
    <location>
        <begin position="149"/>
        <end position="171"/>
    </location>
</feature>
<accession>A0A1L9V305</accession>
<gene>
    <name evidence="2" type="ORF">ASPBRDRAFT_266108</name>
</gene>
<sequence length="174" mass="19699">MNLDSSPLTEREHHRDGRTRMRLLTYLPPQLQNSQVQNQKKQKVSLAATTRCDLITGPRWRSREASGGSLHLLSISLLLTSSTSPFTVLVLVGGSGRNFFHAFCNGVIRVFTRRFIPSSPFTIHFLKLSQGCSFYGVPFCFFNDSSSSFYFFISFPTFDESLSIIILFFPIRAS</sequence>
<evidence type="ECO:0000256" key="1">
    <source>
        <dbReference type="SAM" id="Phobius"/>
    </source>
</evidence>
<evidence type="ECO:0000313" key="3">
    <source>
        <dbReference type="Proteomes" id="UP000184499"/>
    </source>
</evidence>
<dbReference type="AlphaFoldDB" id="A0A1L9V305"/>
<evidence type="ECO:0000313" key="2">
    <source>
        <dbReference type="EMBL" id="OJJ78324.1"/>
    </source>
</evidence>
<dbReference type="EMBL" id="KV878679">
    <property type="protein sequence ID" value="OJJ78324.1"/>
    <property type="molecule type" value="Genomic_DNA"/>
</dbReference>
<dbReference type="Proteomes" id="UP000184499">
    <property type="component" value="Unassembled WGS sequence"/>
</dbReference>
<reference evidence="3" key="1">
    <citation type="journal article" date="2017" name="Genome Biol.">
        <title>Comparative genomics reveals high biological diversity and specific adaptations in the industrially and medically important fungal genus Aspergillus.</title>
        <authorList>
            <person name="de Vries R.P."/>
            <person name="Riley R."/>
            <person name="Wiebenga A."/>
            <person name="Aguilar-Osorio G."/>
            <person name="Amillis S."/>
            <person name="Uchima C.A."/>
            <person name="Anderluh G."/>
            <person name="Asadollahi M."/>
            <person name="Askin M."/>
            <person name="Barry K."/>
            <person name="Battaglia E."/>
            <person name="Bayram O."/>
            <person name="Benocci T."/>
            <person name="Braus-Stromeyer S.A."/>
            <person name="Caldana C."/>
            <person name="Canovas D."/>
            <person name="Cerqueira G.C."/>
            <person name="Chen F."/>
            <person name="Chen W."/>
            <person name="Choi C."/>
            <person name="Clum A."/>
            <person name="Dos Santos R.A."/>
            <person name="Damasio A.R."/>
            <person name="Diallinas G."/>
            <person name="Emri T."/>
            <person name="Fekete E."/>
            <person name="Flipphi M."/>
            <person name="Freyberg S."/>
            <person name="Gallo A."/>
            <person name="Gournas C."/>
            <person name="Habgood R."/>
            <person name="Hainaut M."/>
            <person name="Harispe M.L."/>
            <person name="Henrissat B."/>
            <person name="Hilden K.S."/>
            <person name="Hope R."/>
            <person name="Hossain A."/>
            <person name="Karabika E."/>
            <person name="Karaffa L."/>
            <person name="Karanyi Z."/>
            <person name="Krasevec N."/>
            <person name="Kuo A."/>
            <person name="Kusch H."/>
            <person name="LaButti K."/>
            <person name="Lagendijk E.L."/>
            <person name="Lapidus A."/>
            <person name="Levasseur A."/>
            <person name="Lindquist E."/>
            <person name="Lipzen A."/>
            <person name="Logrieco A.F."/>
            <person name="MacCabe A."/>
            <person name="Maekelae M.R."/>
            <person name="Malavazi I."/>
            <person name="Melin P."/>
            <person name="Meyer V."/>
            <person name="Mielnichuk N."/>
            <person name="Miskei M."/>
            <person name="Molnar A.P."/>
            <person name="Mule G."/>
            <person name="Ngan C.Y."/>
            <person name="Orejas M."/>
            <person name="Orosz E."/>
            <person name="Ouedraogo J.P."/>
            <person name="Overkamp K.M."/>
            <person name="Park H.-S."/>
            <person name="Perrone G."/>
            <person name="Piumi F."/>
            <person name="Punt P.J."/>
            <person name="Ram A.F."/>
            <person name="Ramon A."/>
            <person name="Rauscher S."/>
            <person name="Record E."/>
            <person name="Riano-Pachon D.M."/>
            <person name="Robert V."/>
            <person name="Roehrig J."/>
            <person name="Ruller R."/>
            <person name="Salamov A."/>
            <person name="Salih N.S."/>
            <person name="Samson R.A."/>
            <person name="Sandor E."/>
            <person name="Sanguinetti M."/>
            <person name="Schuetze T."/>
            <person name="Sepcic K."/>
            <person name="Shelest E."/>
            <person name="Sherlock G."/>
            <person name="Sophianopoulou V."/>
            <person name="Squina F.M."/>
            <person name="Sun H."/>
            <person name="Susca A."/>
            <person name="Todd R.B."/>
            <person name="Tsang A."/>
            <person name="Unkles S.E."/>
            <person name="van de Wiele N."/>
            <person name="van Rossen-Uffink D."/>
            <person name="Oliveira J.V."/>
            <person name="Vesth T.C."/>
            <person name="Visser J."/>
            <person name="Yu J.-H."/>
            <person name="Zhou M."/>
            <person name="Andersen M.R."/>
            <person name="Archer D.B."/>
            <person name="Baker S.E."/>
            <person name="Benoit I."/>
            <person name="Brakhage A.A."/>
            <person name="Braus G.H."/>
            <person name="Fischer R."/>
            <person name="Frisvad J.C."/>
            <person name="Goldman G.H."/>
            <person name="Houbraken J."/>
            <person name="Oakley B."/>
            <person name="Pocsi I."/>
            <person name="Scazzocchio C."/>
            <person name="Seiboth B."/>
            <person name="vanKuyk P.A."/>
            <person name="Wortman J."/>
            <person name="Dyer P.S."/>
            <person name="Grigoriev I.V."/>
        </authorList>
    </citation>
    <scope>NUCLEOTIDE SEQUENCE [LARGE SCALE GENOMIC DNA]</scope>
    <source>
        <strain evidence="3">CBS 101740 / IMI 381727 / IBT 21946</strain>
    </source>
</reference>
<keyword evidence="1" id="KW-0472">Membrane</keyword>
<dbReference type="RefSeq" id="XP_067485571.1">
    <property type="nucleotide sequence ID" value="XM_067622287.1"/>
</dbReference>
<proteinExistence type="predicted"/>
<keyword evidence="1" id="KW-0812">Transmembrane</keyword>
<dbReference type="VEuPathDB" id="FungiDB:ASPBRDRAFT_266108"/>
<feature type="transmembrane region" description="Helical" evidence="1">
    <location>
        <begin position="70"/>
        <end position="92"/>
    </location>
</feature>
<keyword evidence="1" id="KW-1133">Transmembrane helix</keyword>
<keyword evidence="3" id="KW-1185">Reference proteome</keyword>